<accession>A0A8B9JGE7</accession>
<dbReference type="SMART" id="SM01249">
    <property type="entry name" value="KASH"/>
    <property type="match status" value="1"/>
</dbReference>
<dbReference type="InterPro" id="IPR030268">
    <property type="entry name" value="SYNE4"/>
</dbReference>
<reference evidence="11 14" key="1">
    <citation type="submission" date="2021-07" db="EMBL/GenBank/DDBJ databases">
        <authorList>
            <person name="Imarazene B."/>
            <person name="Zahm M."/>
            <person name="Klopp C."/>
            <person name="Cabau C."/>
            <person name="Beille S."/>
            <person name="Jouanno E."/>
            <person name="Castinel A."/>
            <person name="Lluch J."/>
            <person name="Gil L."/>
            <person name="Kuchtly C."/>
            <person name="Lopez Roques C."/>
            <person name="Donnadieu C."/>
            <person name="Parrinello H."/>
            <person name="Journot L."/>
            <person name="Du K."/>
            <person name="Schartl M."/>
            <person name="Retaux S."/>
            <person name="Guiguen Y."/>
        </authorList>
    </citation>
    <scope>NUCLEOTIDE SEQUENCE [LARGE SCALE GENOMIC DNA]</scope>
    <source>
        <strain evidence="11">Pach_M1</strain>
        <tissue evidence="11">Testis</tissue>
    </source>
</reference>
<dbReference type="AlphaFoldDB" id="A0A8B9JGE7"/>
<dbReference type="InterPro" id="IPR002017">
    <property type="entry name" value="Spectrin_repeat"/>
</dbReference>
<dbReference type="Proteomes" id="UP000694621">
    <property type="component" value="Unplaced"/>
</dbReference>
<evidence type="ECO:0000313" key="11">
    <source>
        <dbReference type="EMBL" id="KAG9265106.1"/>
    </source>
</evidence>
<keyword evidence="5" id="KW-0539">Nucleus</keyword>
<feature type="compositionally biased region" description="Acidic residues" evidence="8">
    <location>
        <begin position="513"/>
        <end position="522"/>
    </location>
</feature>
<dbReference type="PANTHER" id="PTHR21640:SF1">
    <property type="entry name" value="NESPRIN-4"/>
    <property type="match status" value="1"/>
</dbReference>
<comment type="subcellular location">
    <subcellularLocation>
        <location evidence="6">Nucleus outer membrane</location>
        <topology evidence="6">Single-pass type IV membrane protein</topology>
    </subcellularLocation>
</comment>
<evidence type="ECO:0000256" key="4">
    <source>
        <dbReference type="ARBA" id="ARBA00023136"/>
    </source>
</evidence>
<comment type="similarity">
    <text evidence="1">Belongs to the nesprin family.</text>
</comment>
<dbReference type="InterPro" id="IPR018159">
    <property type="entry name" value="Spectrin/alpha-actinin"/>
</dbReference>
<name>A0A8B9JGE7_ASTMX</name>
<feature type="region of interest" description="Disordered" evidence="8">
    <location>
        <begin position="497"/>
        <end position="531"/>
    </location>
</feature>
<dbReference type="KEGG" id="amex:103042749"/>
<keyword evidence="3 9" id="KW-1133">Transmembrane helix</keyword>
<evidence type="ECO:0000313" key="12">
    <source>
        <dbReference type="Ensembl" id="ENSAMXP00005021235.1"/>
    </source>
</evidence>
<feature type="domain" description="KASH" evidence="10">
    <location>
        <begin position="597"/>
        <end position="656"/>
    </location>
</feature>
<reference evidence="12" key="2">
    <citation type="submission" date="2025-05" db="UniProtKB">
        <authorList>
            <consortium name="Ensembl"/>
        </authorList>
    </citation>
    <scope>IDENTIFICATION</scope>
</reference>
<evidence type="ECO:0000256" key="9">
    <source>
        <dbReference type="SAM" id="Phobius"/>
    </source>
</evidence>
<evidence type="ECO:0000259" key="10">
    <source>
        <dbReference type="PROSITE" id="PS51049"/>
    </source>
</evidence>
<feature type="transmembrane region" description="Helical" evidence="9">
    <location>
        <begin position="608"/>
        <end position="628"/>
    </location>
</feature>
<evidence type="ECO:0000313" key="13">
    <source>
        <dbReference type="Proteomes" id="UP000694621"/>
    </source>
</evidence>
<gene>
    <name evidence="11" type="primary">SYNE2</name>
    <name evidence="11" type="ORF">AMEX_G21469</name>
</gene>
<evidence type="ECO:0000256" key="5">
    <source>
        <dbReference type="ARBA" id="ARBA00023242"/>
    </source>
</evidence>
<keyword evidence="2 7" id="KW-0812">Transmembrane</keyword>
<dbReference type="Pfam" id="PF00435">
    <property type="entry name" value="Spectrin"/>
    <property type="match status" value="1"/>
</dbReference>
<evidence type="ECO:0000256" key="6">
    <source>
        <dbReference type="ARBA" id="ARBA00046312"/>
    </source>
</evidence>
<dbReference type="Gene3D" id="1.20.58.60">
    <property type="match status" value="1"/>
</dbReference>
<evidence type="ECO:0000256" key="7">
    <source>
        <dbReference type="PROSITE-ProRule" id="PRU00385"/>
    </source>
</evidence>
<proteinExistence type="inferred from homology"/>
<dbReference type="GO" id="GO:0005640">
    <property type="term" value="C:nuclear outer membrane"/>
    <property type="evidence" value="ECO:0007669"/>
    <property type="project" value="UniProtKB-SubCell"/>
</dbReference>
<dbReference type="Ensembl" id="ENSAMXT00005023473.1">
    <property type="protein sequence ID" value="ENSAMXP00005021235.1"/>
    <property type="gene ID" value="ENSAMXG00005011041.1"/>
</dbReference>
<dbReference type="Pfam" id="PF10541">
    <property type="entry name" value="KASH"/>
    <property type="match status" value="1"/>
</dbReference>
<evidence type="ECO:0000256" key="1">
    <source>
        <dbReference type="ARBA" id="ARBA00008619"/>
    </source>
</evidence>
<dbReference type="InterPro" id="IPR012315">
    <property type="entry name" value="KASH"/>
</dbReference>
<dbReference type="SUPFAM" id="SSF46966">
    <property type="entry name" value="Spectrin repeat"/>
    <property type="match status" value="1"/>
</dbReference>
<dbReference type="PROSITE" id="PS51049">
    <property type="entry name" value="KASH"/>
    <property type="match status" value="1"/>
</dbReference>
<organism evidence="12 13">
    <name type="scientific">Astyanax mexicanus</name>
    <name type="common">Blind cave fish</name>
    <name type="synonym">Astyanax fasciatus mexicanus</name>
    <dbReference type="NCBI Taxonomy" id="7994"/>
    <lineage>
        <taxon>Eukaryota</taxon>
        <taxon>Metazoa</taxon>
        <taxon>Chordata</taxon>
        <taxon>Craniata</taxon>
        <taxon>Vertebrata</taxon>
        <taxon>Euteleostomi</taxon>
        <taxon>Actinopterygii</taxon>
        <taxon>Neopterygii</taxon>
        <taxon>Teleostei</taxon>
        <taxon>Ostariophysi</taxon>
        <taxon>Characiformes</taxon>
        <taxon>Characoidei</taxon>
        <taxon>Acestrorhamphidae</taxon>
        <taxon>Acestrorhamphinae</taxon>
        <taxon>Astyanax</taxon>
    </lineage>
</organism>
<evidence type="ECO:0000256" key="8">
    <source>
        <dbReference type="SAM" id="MobiDB-lite"/>
    </source>
</evidence>
<keyword evidence="4 7" id="KW-0472">Membrane</keyword>
<feature type="topological domain" description="Cytoplasmic" evidence="7">
    <location>
        <begin position="1"/>
        <end position="605"/>
    </location>
</feature>
<dbReference type="CDD" id="cd00176">
    <property type="entry name" value="SPEC"/>
    <property type="match status" value="1"/>
</dbReference>
<sequence length="656" mass="74121">MRGDASMPGETVLKASRYGNIRVCPTGSDEEEDERQKRTPHVSAQAGTGLYPLPTEALYSDRDRPAQDDMKEDSREWMSLADLSQDDASFLEGCVQLERRWVLWHEFMKEYSCLDDWLQLAEKLAASPNSSHVLYITAKEELQKFESLRTESRHRLIQLDSLSQKSHLLLGLFTGAMRTRMAEMTKECGQRWDQLSTTVDSVCRRLKHFVLQREDFERQREEMAVWLADMDLRLTEVEHFSERNTCAKMRQLQGFQQAVAESAGRLNELLEQGEKLIQRSEPADAQAIEGQLQELLLYCARVFQGLGRLHTRLLSMRLVFEEDWPLCSDSGCPSESMLEDEAAGDRGPTPPALNIPAQLCHEQLVLEWDPSVDIGGSISHDDADSSYFSANPGLCSAAELLTKDPLRRRAYLSPSDSQKATACVQQPVTERSLQGVAPPRTPVPDTGRPWCGGLWKTSTPNLHSVEPVTFDPERISAWLGQTHRLCSKAVQTEHTLQFSSFTSSPSAQKRQEEEEESGDVEYLENALPKRPPCPTRTQNMCATQSCDLQHHSSKLLHSNPQCLTRLCSSDSEEGSSRYKTHCAPCGQVTSAERHQRSFHLVDVLRSRVMLYILLALLLVVVIWPPAVLKDNQCHRSNTLERSFHFALRYVNGPPPT</sequence>
<evidence type="ECO:0000256" key="2">
    <source>
        <dbReference type="ARBA" id="ARBA00022692"/>
    </source>
</evidence>
<dbReference type="SMART" id="SM00150">
    <property type="entry name" value="SPEC"/>
    <property type="match status" value="2"/>
</dbReference>
<dbReference type="EMBL" id="JAICCE010000018">
    <property type="protein sequence ID" value="KAG9265106.1"/>
    <property type="molecule type" value="Genomic_DNA"/>
</dbReference>
<evidence type="ECO:0000313" key="14">
    <source>
        <dbReference type="Proteomes" id="UP000752171"/>
    </source>
</evidence>
<dbReference type="GO" id="GO:0034993">
    <property type="term" value="C:meiotic nuclear membrane microtubule tethering complex"/>
    <property type="evidence" value="ECO:0007669"/>
    <property type="project" value="InterPro"/>
</dbReference>
<dbReference type="OrthoDB" id="8676767at2759"/>
<feature type="compositionally biased region" description="Polar residues" evidence="8">
    <location>
        <begin position="497"/>
        <end position="508"/>
    </location>
</feature>
<dbReference type="PANTHER" id="PTHR21640">
    <property type="match status" value="1"/>
</dbReference>
<evidence type="ECO:0000256" key="3">
    <source>
        <dbReference type="ARBA" id="ARBA00022989"/>
    </source>
</evidence>
<feature type="region of interest" description="Disordered" evidence="8">
    <location>
        <begin position="22"/>
        <end position="50"/>
    </location>
</feature>
<feature type="topological domain" description="Perinuclear space" evidence="7">
    <location>
        <begin position="627"/>
        <end position="656"/>
    </location>
</feature>
<protein>
    <submittedName>
        <fullName evidence="11">Nesprin-1</fullName>
    </submittedName>
    <submittedName>
        <fullName evidence="12">Spectrin repeat containing nuclear envelope protein 2</fullName>
    </submittedName>
</protein>
<dbReference type="Proteomes" id="UP000752171">
    <property type="component" value="Unassembled WGS sequence"/>
</dbReference>